<keyword evidence="4" id="KW-1185">Reference proteome</keyword>
<gene>
    <name evidence="1" type="ORF">BGI27_14905</name>
    <name evidence="2" type="ORF">CGU29_14690</name>
</gene>
<organism evidence="2 3">
    <name type="scientific">Candidatus Dactylopiibacterium carminicum</name>
    <dbReference type="NCBI Taxonomy" id="857335"/>
    <lineage>
        <taxon>Bacteria</taxon>
        <taxon>Pseudomonadati</taxon>
        <taxon>Pseudomonadota</taxon>
        <taxon>Betaproteobacteria</taxon>
        <taxon>Rhodocyclales</taxon>
        <taxon>Rhodocyclaceae</taxon>
        <taxon>Candidatus Dactylopiibacterium</taxon>
    </lineage>
</organism>
<proteinExistence type="predicted"/>
<dbReference type="Proteomes" id="UP000623509">
    <property type="component" value="Unassembled WGS sequence"/>
</dbReference>
<dbReference type="EMBL" id="NMRN01000061">
    <property type="protein sequence ID" value="PAS91763.1"/>
    <property type="molecule type" value="Genomic_DNA"/>
</dbReference>
<evidence type="ECO:0000313" key="1">
    <source>
        <dbReference type="EMBL" id="KAF7598131.1"/>
    </source>
</evidence>
<evidence type="ECO:0000313" key="2">
    <source>
        <dbReference type="EMBL" id="PAS91763.1"/>
    </source>
</evidence>
<accession>A0A272ENT6</accession>
<dbReference type="Gene3D" id="3.40.1730.10">
    <property type="entry name" value="pa0076 domain"/>
    <property type="match status" value="1"/>
</dbReference>
<dbReference type="NCBIfam" id="TIGR03373">
    <property type="entry name" value="VI_minor_4"/>
    <property type="match status" value="1"/>
</dbReference>
<dbReference type="InterPro" id="IPR038225">
    <property type="entry name" value="TagF_sf"/>
</dbReference>
<reference evidence="2 3" key="2">
    <citation type="submission" date="2017-07" db="EMBL/GenBank/DDBJ databases">
        <title>Candidatus Dactylopiibacterium carminicum, a nitrogen-fixing symbiont of the cochineal insect Dactylopius coccus and Dactylopius opuntiae (Hemiptera: Coccoidea: Dactylopiidae).</title>
        <authorList>
            <person name="Vera A."/>
        </authorList>
    </citation>
    <scope>NUCLEOTIDE SEQUENCE [LARGE SCALE GENOMIC DNA]</scope>
    <source>
        <strain evidence="2 3">NFDCM</strain>
    </source>
</reference>
<protein>
    <submittedName>
        <fullName evidence="1">Type VI secretion system-associated protein TagF</fullName>
    </submittedName>
    <submittedName>
        <fullName evidence="2">Type VI secretion-associated protein</fullName>
    </submittedName>
</protein>
<name>A0A272ENT6_9RHOO</name>
<dbReference type="AlphaFoldDB" id="A0A272ENT6"/>
<comment type="caution">
    <text evidence="2">The sequence shown here is derived from an EMBL/GenBank/DDBJ whole genome shotgun (WGS) entry which is preliminary data.</text>
</comment>
<dbReference type="Pfam" id="PF09867">
    <property type="entry name" value="TagF_N"/>
    <property type="match status" value="1"/>
</dbReference>
<evidence type="ECO:0000313" key="4">
    <source>
        <dbReference type="Proteomes" id="UP000623509"/>
    </source>
</evidence>
<dbReference type="InterPro" id="IPR017748">
    <property type="entry name" value="TagF"/>
</dbReference>
<dbReference type="OrthoDB" id="9801841at2"/>
<evidence type="ECO:0000313" key="3">
    <source>
        <dbReference type="Proteomes" id="UP000216107"/>
    </source>
</evidence>
<dbReference type="RefSeq" id="WP_095525636.1">
    <property type="nucleotide sequence ID" value="NZ_MDUX01000062.1"/>
</dbReference>
<sequence>MNAPYTLHVGNEPLIYFGKLPSRGDFVRSGNGAPVINTLDHWISACLERLVTDAEWKRHFDSLPGVLFAFLGSRNQSLLVGRLASSQDSSGRRFPFLVAGSLRTETPLAYLPSLPLSMLPAWLEMEQLMNQAREASDIGEALARIERSPLRVQEDRDELQTRIHTYLDSSTIQALQTQLHAAGNPCQLRHTVLALGLLLSPLLTGGSNAASRGLALPLPEENIAAVHASVFWLSLIAPFLARGSHEITLMRSRLDGRQQLILGFSGACPRALEAVFNPALAFETNIDLCQAEWVEDYLAGNYALVKLSSYLEHPGLSLSQAITTFGEVFLGT</sequence>
<dbReference type="EMBL" id="MDUX01000062">
    <property type="protein sequence ID" value="KAF7598131.1"/>
    <property type="molecule type" value="Genomic_DNA"/>
</dbReference>
<reference evidence="1 4" key="1">
    <citation type="submission" date="2016-08" db="EMBL/GenBank/DDBJ databases">
        <title>Candidatus Dactylopiibacterium carminicum genome sequence.</title>
        <authorList>
            <person name="Ramirez-Puebla S.T."/>
            <person name="Ormeno-Orrillo E."/>
            <person name="Vera-Ponce De Leon A."/>
            <person name="Luis L."/>
            <person name="Sanchez-Flores A."/>
            <person name="Monica R."/>
            <person name="Martinez-Romero E."/>
        </authorList>
    </citation>
    <scope>NUCLEOTIDE SEQUENCE [LARGE SCALE GENOMIC DNA]</scope>
    <source>
        <strain evidence="1">END1</strain>
    </source>
</reference>
<dbReference type="Proteomes" id="UP000216107">
    <property type="component" value="Unassembled WGS sequence"/>
</dbReference>